<keyword evidence="2" id="KW-0489">Methyltransferase</keyword>
<evidence type="ECO:0000256" key="6">
    <source>
        <dbReference type="ARBA" id="ARBA00049348"/>
    </source>
</evidence>
<accession>A0A2M7W1E8</accession>
<dbReference type="GO" id="GO:0032259">
    <property type="term" value="P:methylation"/>
    <property type="evidence" value="ECO:0007669"/>
    <property type="project" value="UniProtKB-KW"/>
</dbReference>
<dbReference type="Proteomes" id="UP000228952">
    <property type="component" value="Unassembled WGS sequence"/>
</dbReference>
<evidence type="ECO:0000313" key="8">
    <source>
        <dbReference type="EMBL" id="PJA12910.1"/>
    </source>
</evidence>
<comment type="catalytic activity">
    <reaction evidence="6">
        <text>a 6-O-methyl-2'-deoxyguanosine in DNA + L-cysteinyl-[protein] = S-methyl-L-cysteinyl-[protein] + a 2'-deoxyguanosine in DNA</text>
        <dbReference type="Rhea" id="RHEA:24000"/>
        <dbReference type="Rhea" id="RHEA-COMP:10131"/>
        <dbReference type="Rhea" id="RHEA-COMP:10132"/>
        <dbReference type="Rhea" id="RHEA-COMP:11367"/>
        <dbReference type="Rhea" id="RHEA-COMP:11368"/>
        <dbReference type="ChEBI" id="CHEBI:29950"/>
        <dbReference type="ChEBI" id="CHEBI:82612"/>
        <dbReference type="ChEBI" id="CHEBI:85445"/>
        <dbReference type="ChEBI" id="CHEBI:85448"/>
        <dbReference type="EC" id="2.1.1.63"/>
    </reaction>
</comment>
<sequence>MYVKRKDIVYLFVAETFTTKIYEVAKHIPKGKVATYKQIAALAGNPKAYRAVGNAMKNNPDMRIVPCHRVVGEDGKMHGYSAGKGISSKIQRLREEGVEVEQGIVDLKKYKWT</sequence>
<gene>
    <name evidence="8" type="ORF">COX64_03900</name>
</gene>
<dbReference type="GO" id="GO:0006281">
    <property type="term" value="P:DNA repair"/>
    <property type="evidence" value="ECO:0007669"/>
    <property type="project" value="UniProtKB-KW"/>
</dbReference>
<keyword evidence="3" id="KW-0808">Transferase</keyword>
<evidence type="ECO:0000313" key="9">
    <source>
        <dbReference type="Proteomes" id="UP000228952"/>
    </source>
</evidence>
<proteinExistence type="predicted"/>
<dbReference type="InterPro" id="IPR036388">
    <property type="entry name" value="WH-like_DNA-bd_sf"/>
</dbReference>
<evidence type="ECO:0000256" key="5">
    <source>
        <dbReference type="ARBA" id="ARBA00023204"/>
    </source>
</evidence>
<keyword evidence="4" id="KW-0227">DNA damage</keyword>
<evidence type="ECO:0000259" key="7">
    <source>
        <dbReference type="Pfam" id="PF01035"/>
    </source>
</evidence>
<evidence type="ECO:0000256" key="2">
    <source>
        <dbReference type="ARBA" id="ARBA00022603"/>
    </source>
</evidence>
<dbReference type="CDD" id="cd06445">
    <property type="entry name" value="ATase"/>
    <property type="match status" value="1"/>
</dbReference>
<dbReference type="PANTHER" id="PTHR10815">
    <property type="entry name" value="METHYLATED-DNA--PROTEIN-CYSTEINE METHYLTRANSFERASE"/>
    <property type="match status" value="1"/>
</dbReference>
<keyword evidence="5" id="KW-0234">DNA repair</keyword>
<dbReference type="Pfam" id="PF01035">
    <property type="entry name" value="DNA_binding_1"/>
    <property type="match status" value="1"/>
</dbReference>
<comment type="catalytic activity">
    <reaction evidence="1">
        <text>a 4-O-methyl-thymidine in DNA + L-cysteinyl-[protein] = a thymidine in DNA + S-methyl-L-cysteinyl-[protein]</text>
        <dbReference type="Rhea" id="RHEA:53428"/>
        <dbReference type="Rhea" id="RHEA-COMP:10131"/>
        <dbReference type="Rhea" id="RHEA-COMP:10132"/>
        <dbReference type="Rhea" id="RHEA-COMP:13555"/>
        <dbReference type="Rhea" id="RHEA-COMP:13556"/>
        <dbReference type="ChEBI" id="CHEBI:29950"/>
        <dbReference type="ChEBI" id="CHEBI:82612"/>
        <dbReference type="ChEBI" id="CHEBI:137386"/>
        <dbReference type="ChEBI" id="CHEBI:137387"/>
        <dbReference type="EC" id="2.1.1.63"/>
    </reaction>
</comment>
<dbReference type="SUPFAM" id="SSF46767">
    <property type="entry name" value="Methylated DNA-protein cysteine methyltransferase, C-terminal domain"/>
    <property type="match status" value="1"/>
</dbReference>
<dbReference type="PANTHER" id="PTHR10815:SF13">
    <property type="entry name" value="METHYLATED-DNA--PROTEIN-CYSTEINE METHYLTRANSFERASE"/>
    <property type="match status" value="1"/>
</dbReference>
<name>A0A2M7W1E8_9BACT</name>
<dbReference type="NCBIfam" id="TIGR00589">
    <property type="entry name" value="ogt"/>
    <property type="match status" value="1"/>
</dbReference>
<dbReference type="InterPro" id="IPR036217">
    <property type="entry name" value="MethylDNA_cys_MeTrfase_DNAb"/>
</dbReference>
<comment type="caution">
    <text evidence="8">The sequence shown here is derived from an EMBL/GenBank/DDBJ whole genome shotgun (WGS) entry which is preliminary data.</text>
</comment>
<dbReference type="Gene3D" id="1.10.10.10">
    <property type="entry name" value="Winged helix-like DNA-binding domain superfamily/Winged helix DNA-binding domain"/>
    <property type="match status" value="1"/>
</dbReference>
<reference evidence="9" key="1">
    <citation type="submission" date="2017-09" db="EMBL/GenBank/DDBJ databases">
        <title>Depth-based differentiation of microbial function through sediment-hosted aquifers and enrichment of novel symbionts in the deep terrestrial subsurface.</title>
        <authorList>
            <person name="Probst A.J."/>
            <person name="Ladd B."/>
            <person name="Jarett J.K."/>
            <person name="Geller-Mcgrath D.E."/>
            <person name="Sieber C.M.K."/>
            <person name="Emerson J.B."/>
            <person name="Anantharaman K."/>
            <person name="Thomas B.C."/>
            <person name="Malmstrom R."/>
            <person name="Stieglmeier M."/>
            <person name="Klingl A."/>
            <person name="Woyke T."/>
            <person name="Ryan C.M."/>
            <person name="Banfield J.F."/>
        </authorList>
    </citation>
    <scope>NUCLEOTIDE SEQUENCE [LARGE SCALE GENOMIC DNA]</scope>
</reference>
<dbReference type="AlphaFoldDB" id="A0A2M7W1E8"/>
<protein>
    <recommendedName>
        <fullName evidence="7">Methylated-DNA-[protein]-cysteine S-methyltransferase DNA binding domain-containing protein</fullName>
    </recommendedName>
</protein>
<feature type="domain" description="Methylated-DNA-[protein]-cysteine S-methyltransferase DNA binding" evidence="7">
    <location>
        <begin position="17"/>
        <end position="98"/>
    </location>
</feature>
<dbReference type="GO" id="GO:0003908">
    <property type="term" value="F:methylated-DNA-[protein]-cysteine S-methyltransferase activity"/>
    <property type="evidence" value="ECO:0007669"/>
    <property type="project" value="UniProtKB-EC"/>
</dbReference>
<dbReference type="InterPro" id="IPR001497">
    <property type="entry name" value="MethylDNA_cys_MeTrfase_AS"/>
</dbReference>
<dbReference type="PROSITE" id="PS00374">
    <property type="entry name" value="MGMT"/>
    <property type="match status" value="1"/>
</dbReference>
<evidence type="ECO:0000256" key="3">
    <source>
        <dbReference type="ARBA" id="ARBA00022679"/>
    </source>
</evidence>
<dbReference type="InterPro" id="IPR014048">
    <property type="entry name" value="MethylDNA_cys_MeTrfase_DNA-bd"/>
</dbReference>
<evidence type="ECO:0000256" key="4">
    <source>
        <dbReference type="ARBA" id="ARBA00022763"/>
    </source>
</evidence>
<dbReference type="EMBL" id="PFQB01000099">
    <property type="protein sequence ID" value="PJA12910.1"/>
    <property type="molecule type" value="Genomic_DNA"/>
</dbReference>
<organism evidence="8 9">
    <name type="scientific">Candidatus Dojkabacteria bacterium CG_4_10_14_0_2_um_filter_Dojkabacteria_WS6_41_15</name>
    <dbReference type="NCBI Taxonomy" id="2014249"/>
    <lineage>
        <taxon>Bacteria</taxon>
        <taxon>Candidatus Dojkabacteria</taxon>
    </lineage>
</organism>
<evidence type="ECO:0000256" key="1">
    <source>
        <dbReference type="ARBA" id="ARBA00001286"/>
    </source>
</evidence>